<feature type="region of interest" description="Disordered" evidence="1">
    <location>
        <begin position="53"/>
        <end position="147"/>
    </location>
</feature>
<feature type="compositionally biased region" description="Basic residues" evidence="1">
    <location>
        <begin position="398"/>
        <end position="411"/>
    </location>
</feature>
<feature type="region of interest" description="Disordered" evidence="1">
    <location>
        <begin position="1028"/>
        <end position="1074"/>
    </location>
</feature>
<dbReference type="Proteomes" id="UP000298390">
    <property type="component" value="Unassembled WGS sequence"/>
</dbReference>
<feature type="compositionally biased region" description="Basic and acidic residues" evidence="1">
    <location>
        <begin position="117"/>
        <end position="129"/>
    </location>
</feature>
<comment type="caution">
    <text evidence="2">The sequence shown here is derived from an EMBL/GenBank/DDBJ whole genome shotgun (WGS) entry which is preliminary data.</text>
</comment>
<feature type="region of interest" description="Disordered" evidence="1">
    <location>
        <begin position="793"/>
        <end position="901"/>
    </location>
</feature>
<feature type="compositionally biased region" description="Acidic residues" evidence="1">
    <location>
        <begin position="547"/>
        <end position="561"/>
    </location>
</feature>
<evidence type="ECO:0000313" key="2">
    <source>
        <dbReference type="EMBL" id="TFY68104.1"/>
    </source>
</evidence>
<feature type="compositionally biased region" description="Pro residues" evidence="1">
    <location>
        <begin position="920"/>
        <end position="930"/>
    </location>
</feature>
<feature type="compositionally biased region" description="Polar residues" evidence="1">
    <location>
        <begin position="416"/>
        <end position="425"/>
    </location>
</feature>
<proteinExistence type="predicted"/>
<feature type="compositionally biased region" description="Polar residues" evidence="1">
    <location>
        <begin position="91"/>
        <end position="106"/>
    </location>
</feature>
<feature type="region of interest" description="Disordered" evidence="1">
    <location>
        <begin position="914"/>
        <end position="979"/>
    </location>
</feature>
<dbReference type="AlphaFoldDB" id="A0A4Y9Z0F0"/>
<feature type="compositionally biased region" description="Basic and acidic residues" evidence="1">
    <location>
        <begin position="603"/>
        <end position="613"/>
    </location>
</feature>
<sequence>MAGNGNGSLSSPIVISDDEDAALVERELGGFEARLTDPAPGFEPQMDDVTMYDWGQQELYPSSDSLPMNGFSDVMQAPAPVAGQKRKRKQNMQAGPSNAVQGVQESKNQRKKRRRAERLAAQDSERVSQEDMQVSSPVAPYTRPKFAPLPDRPVATYHDPQHKGILPPVSWTASFSAHTAAMPQSFMPALPLKPSPSASSFVPAPESIPPFTFPVAMPQIPERHQPPHIPSPASAPHIPLPKPPPLLVTDAAPVGQGPAPQKKLLGTARENDKTGLGLFSSELLSQPPPDPTRTLVLAPIPRKFRNPEFVRHWANRFSRPMPIRVEVDKTSGKALVEFQNVALADMAFGSQRMAGEGKEHIRAWWYREPAKSPSDLEEGEIEEGIVEAPVVPQAQPTSKKKLNKKEKKARKAQAASQMVVNTEGQRQAPHQPLSYLPRYPSHQSTVDRLSAAPMPVPLPIPPLTRAGQSTNAASKAPLVPALQPPQPDVLHPSKPKPFAYRGWAGFMDRSETYRVLTDDEDSEDEGPSPEAERSLHYYAGSRHKEQQEEEQAMDLESDDEAVSPPEKLSPDSRYAVWGESAMAVDVSAADSASIASSRAGSIELEHEKMRVDDTGPSVPAAAQVEATTPSAPKLPSSPGLPKPYVPIPHRQTATSPVKPLSPSAFTMVEPPGAVLAVSSTTTTLASPKTSESARSIAVAPSATLTNSVPTSNPVSAFVPSVTRPDDSIPQPAVSQEPSSEHLKGSVDVSTSVELALPSMTASTAVEPSPVVVHAKRSLLEKQRELEERIARAKEELARRSVIPAASTSRHTSPEEEQSKPAPKSHSVAEGAPLTSTEMPSAQELRRSALQSRRKVGHAAVASTGAPQQKESAVASSDTSATSTVVGDDASGTTSAPKAGAINFDELAVSFITETLQTVKPSPPSDTPQPPDAGNLARAGALEPVSHSVPSTAPATQKPTSAAPQPLASTQSHAPVKSNQTTAKTLLAAKHKRLEQHIAETKVLMAKLSTTRSKAEKENILRMLREQQRAMDEDMKADASSKPTSPSPAPPSLAPNGYVSHHYKPPMAHAWKGHWPEPTRDAMILIISDDEDDED</sequence>
<feature type="region of interest" description="Disordered" evidence="1">
    <location>
        <begin position="587"/>
        <end position="664"/>
    </location>
</feature>
<evidence type="ECO:0000313" key="3">
    <source>
        <dbReference type="Proteomes" id="UP000298390"/>
    </source>
</evidence>
<feature type="region of interest" description="Disordered" evidence="1">
    <location>
        <begin position="514"/>
        <end position="574"/>
    </location>
</feature>
<dbReference type="EMBL" id="SEKV01000037">
    <property type="protein sequence ID" value="TFY68104.1"/>
    <property type="molecule type" value="Genomic_DNA"/>
</dbReference>
<feature type="compositionally biased region" description="Low complexity" evidence="1">
    <location>
        <begin position="587"/>
        <end position="602"/>
    </location>
</feature>
<feature type="compositionally biased region" description="Acidic residues" evidence="1">
    <location>
        <begin position="518"/>
        <end position="527"/>
    </location>
</feature>
<reference evidence="2 3" key="1">
    <citation type="submission" date="2019-01" db="EMBL/GenBank/DDBJ databases">
        <title>Genome sequencing of the rare red list fungi Fomitopsis rosea.</title>
        <authorList>
            <person name="Buettner E."/>
            <person name="Kellner H."/>
        </authorList>
    </citation>
    <scope>NUCLEOTIDE SEQUENCE [LARGE SCALE GENOMIC DNA]</scope>
    <source>
        <strain evidence="2 3">DSM 105464</strain>
    </source>
</reference>
<feature type="region of interest" description="Disordered" evidence="1">
    <location>
        <begin position="385"/>
        <end position="440"/>
    </location>
</feature>
<feature type="compositionally biased region" description="Polar residues" evidence="1">
    <location>
        <begin position="947"/>
        <end position="979"/>
    </location>
</feature>
<feature type="compositionally biased region" description="Basic and acidic residues" evidence="1">
    <location>
        <begin position="1028"/>
        <end position="1038"/>
    </location>
</feature>
<name>A0A4Y9Z0F0_9APHY</name>
<organism evidence="2 3">
    <name type="scientific">Rhodofomes roseus</name>
    <dbReference type="NCBI Taxonomy" id="34475"/>
    <lineage>
        <taxon>Eukaryota</taxon>
        <taxon>Fungi</taxon>
        <taxon>Dikarya</taxon>
        <taxon>Basidiomycota</taxon>
        <taxon>Agaricomycotina</taxon>
        <taxon>Agaricomycetes</taxon>
        <taxon>Polyporales</taxon>
        <taxon>Rhodofomes</taxon>
    </lineage>
</organism>
<feature type="region of interest" description="Disordered" evidence="1">
    <location>
        <begin position="721"/>
        <end position="747"/>
    </location>
</feature>
<protein>
    <submittedName>
        <fullName evidence="2">Uncharacterized protein</fullName>
    </submittedName>
</protein>
<evidence type="ECO:0000256" key="1">
    <source>
        <dbReference type="SAM" id="MobiDB-lite"/>
    </source>
</evidence>
<accession>A0A4Y9Z0F0</accession>
<feature type="compositionally biased region" description="Low complexity" evidence="1">
    <location>
        <begin position="871"/>
        <end position="888"/>
    </location>
</feature>
<gene>
    <name evidence="2" type="ORF">EVJ58_g1201</name>
</gene>